<dbReference type="AlphaFoldDB" id="W2SKU5"/>
<dbReference type="Proteomes" id="UP000053676">
    <property type="component" value="Unassembled WGS sequence"/>
</dbReference>
<dbReference type="OrthoDB" id="10460010at2759"/>
<evidence type="ECO:0000313" key="3">
    <source>
        <dbReference type="Proteomes" id="UP000053676"/>
    </source>
</evidence>
<dbReference type="KEGG" id="nai:NECAME_14893"/>
<evidence type="ECO:0000256" key="1">
    <source>
        <dbReference type="SAM" id="MobiDB-lite"/>
    </source>
</evidence>
<keyword evidence="3" id="KW-1185">Reference proteome</keyword>
<organism evidence="2 3">
    <name type="scientific">Necator americanus</name>
    <name type="common">Human hookworm</name>
    <dbReference type="NCBI Taxonomy" id="51031"/>
    <lineage>
        <taxon>Eukaryota</taxon>
        <taxon>Metazoa</taxon>
        <taxon>Ecdysozoa</taxon>
        <taxon>Nematoda</taxon>
        <taxon>Chromadorea</taxon>
        <taxon>Rhabditida</taxon>
        <taxon>Rhabditina</taxon>
        <taxon>Rhabditomorpha</taxon>
        <taxon>Strongyloidea</taxon>
        <taxon>Ancylostomatidae</taxon>
        <taxon>Bunostominae</taxon>
        <taxon>Necator</taxon>
    </lineage>
</organism>
<feature type="region of interest" description="Disordered" evidence="1">
    <location>
        <begin position="18"/>
        <end position="39"/>
    </location>
</feature>
<dbReference type="EMBL" id="KI668987">
    <property type="protein sequence ID" value="ETN70240.1"/>
    <property type="molecule type" value="Genomic_DNA"/>
</dbReference>
<sequence length="104" mass="11329">MFPRSRRIACLASSSVANPMNASPSSPPTMCTAPSGIRRPEKNARTSAAFADNGNNCKRIITDIANNSSYFTSLFRILVINALPSEIEFSLIIMHKVDSPLQKT</sequence>
<gene>
    <name evidence="2" type="ORF">NECAME_14893</name>
</gene>
<evidence type="ECO:0000313" key="2">
    <source>
        <dbReference type="EMBL" id="ETN70240.1"/>
    </source>
</evidence>
<protein>
    <submittedName>
        <fullName evidence="2">Uncharacterized protein</fullName>
    </submittedName>
</protein>
<name>W2SKU5_NECAM</name>
<reference evidence="3" key="1">
    <citation type="journal article" date="2014" name="Nat. Genet.">
        <title>Genome of the human hookworm Necator americanus.</title>
        <authorList>
            <person name="Tang Y.T."/>
            <person name="Gao X."/>
            <person name="Rosa B.A."/>
            <person name="Abubucker S."/>
            <person name="Hallsworth-Pepin K."/>
            <person name="Martin J."/>
            <person name="Tyagi R."/>
            <person name="Heizer E."/>
            <person name="Zhang X."/>
            <person name="Bhonagiri-Palsikar V."/>
            <person name="Minx P."/>
            <person name="Warren W.C."/>
            <person name="Wang Q."/>
            <person name="Zhan B."/>
            <person name="Hotez P.J."/>
            <person name="Sternberg P.W."/>
            <person name="Dougall A."/>
            <person name="Gaze S.T."/>
            <person name="Mulvenna J."/>
            <person name="Sotillo J."/>
            <person name="Ranganathan S."/>
            <person name="Rabelo E.M."/>
            <person name="Wilson R.K."/>
            <person name="Felgner P.L."/>
            <person name="Bethony J."/>
            <person name="Hawdon J.M."/>
            <person name="Gasser R.B."/>
            <person name="Loukas A."/>
            <person name="Mitreva M."/>
        </authorList>
    </citation>
    <scope>NUCLEOTIDE SEQUENCE [LARGE SCALE GENOMIC DNA]</scope>
</reference>
<proteinExistence type="predicted"/>
<accession>W2SKU5</accession>